<evidence type="ECO:0000256" key="3">
    <source>
        <dbReference type="ARBA" id="ARBA00023002"/>
    </source>
</evidence>
<keyword evidence="2" id="KW-0479">Metal-binding</keyword>
<name>A0A4S8MW44_DENBC</name>
<feature type="domain" description="Isopenicillin N synthase-like Fe(2+) 2OG dioxygenase" evidence="5">
    <location>
        <begin position="223"/>
        <end position="301"/>
    </location>
</feature>
<evidence type="ECO:0000256" key="2">
    <source>
        <dbReference type="ARBA" id="ARBA00022723"/>
    </source>
</evidence>
<evidence type="ECO:0000259" key="5">
    <source>
        <dbReference type="Pfam" id="PF03171"/>
    </source>
</evidence>
<dbReference type="EMBL" id="ML179037">
    <property type="protein sequence ID" value="THV07533.1"/>
    <property type="molecule type" value="Genomic_DNA"/>
</dbReference>
<dbReference type="InterPro" id="IPR044861">
    <property type="entry name" value="IPNS-like_FE2OG_OXY"/>
</dbReference>
<reference evidence="6 7" key="1">
    <citation type="journal article" date="2019" name="Nat. Ecol. Evol.">
        <title>Megaphylogeny resolves global patterns of mushroom evolution.</title>
        <authorList>
            <person name="Varga T."/>
            <person name="Krizsan K."/>
            <person name="Foldi C."/>
            <person name="Dima B."/>
            <person name="Sanchez-Garcia M."/>
            <person name="Sanchez-Ramirez S."/>
            <person name="Szollosi G.J."/>
            <person name="Szarkandi J.G."/>
            <person name="Papp V."/>
            <person name="Albert L."/>
            <person name="Andreopoulos W."/>
            <person name="Angelini C."/>
            <person name="Antonin V."/>
            <person name="Barry K.W."/>
            <person name="Bougher N.L."/>
            <person name="Buchanan P."/>
            <person name="Buyck B."/>
            <person name="Bense V."/>
            <person name="Catcheside P."/>
            <person name="Chovatia M."/>
            <person name="Cooper J."/>
            <person name="Damon W."/>
            <person name="Desjardin D."/>
            <person name="Finy P."/>
            <person name="Geml J."/>
            <person name="Haridas S."/>
            <person name="Hughes K."/>
            <person name="Justo A."/>
            <person name="Karasinski D."/>
            <person name="Kautmanova I."/>
            <person name="Kiss B."/>
            <person name="Kocsube S."/>
            <person name="Kotiranta H."/>
            <person name="LaButti K.M."/>
            <person name="Lechner B.E."/>
            <person name="Liimatainen K."/>
            <person name="Lipzen A."/>
            <person name="Lukacs Z."/>
            <person name="Mihaltcheva S."/>
            <person name="Morgado L.N."/>
            <person name="Niskanen T."/>
            <person name="Noordeloos M.E."/>
            <person name="Ohm R.A."/>
            <person name="Ortiz-Santana B."/>
            <person name="Ovrebo C."/>
            <person name="Racz N."/>
            <person name="Riley R."/>
            <person name="Savchenko A."/>
            <person name="Shiryaev A."/>
            <person name="Soop K."/>
            <person name="Spirin V."/>
            <person name="Szebenyi C."/>
            <person name="Tomsovsky M."/>
            <person name="Tulloss R.E."/>
            <person name="Uehling J."/>
            <person name="Grigoriev I.V."/>
            <person name="Vagvolgyi C."/>
            <person name="Papp T."/>
            <person name="Martin F.M."/>
            <person name="Miettinen O."/>
            <person name="Hibbett D.S."/>
            <person name="Nagy L.G."/>
        </authorList>
    </citation>
    <scope>NUCLEOTIDE SEQUENCE [LARGE SCALE GENOMIC DNA]</scope>
    <source>
        <strain evidence="6 7">CBS 962.96</strain>
    </source>
</reference>
<keyword evidence="3" id="KW-0560">Oxidoreductase</keyword>
<dbReference type="Proteomes" id="UP000297245">
    <property type="component" value="Unassembled WGS sequence"/>
</dbReference>
<dbReference type="InterPro" id="IPR027443">
    <property type="entry name" value="IPNS-like_sf"/>
</dbReference>
<evidence type="ECO:0000256" key="1">
    <source>
        <dbReference type="ARBA" id="ARBA00008056"/>
    </source>
</evidence>
<keyword evidence="7" id="KW-1185">Reference proteome</keyword>
<dbReference type="GO" id="GO:0016491">
    <property type="term" value="F:oxidoreductase activity"/>
    <property type="evidence" value="ECO:0007669"/>
    <property type="project" value="UniProtKB-KW"/>
</dbReference>
<proteinExistence type="inferred from homology"/>
<dbReference type="GO" id="GO:0046872">
    <property type="term" value="F:metal ion binding"/>
    <property type="evidence" value="ECO:0007669"/>
    <property type="project" value="UniProtKB-KW"/>
</dbReference>
<dbReference type="SUPFAM" id="SSF51197">
    <property type="entry name" value="Clavaminate synthase-like"/>
    <property type="match status" value="1"/>
</dbReference>
<sequence>MQSIVLEPNSMDLPIIDLDVLRFHSRTSTVVQEECKKAADALIIYGALILHDSRVSEKDNSTFLDLLEDYFAQPEAELKKDERPEVSYQVGVTLENTEKPKCAVDEPCLRVIELLDPAERPLDISAHSPDPKCRFFYKMSEPLPYYYKTAFPGLNAPNVIPQAEGIKERWTPIMESWGKSMKQAVTDLAEMTSMGLGLPAYRFPEAGRYGPHILAPTASNLAKHGQKDTILAGFHTDLNFLTIHGRSRYPGLNIWARNTGKRLAVKIPEGNYLLVQAGKQLEHISGGLIKAGFHEVVVNDETVAVIEKRKAENPDRPLIHISSTFFWHLNSDDQLAPIKSLQERAKSMRAEMVNLGKYVMEDPDYPSMRVGEQVQNELKHIALMT</sequence>
<accession>A0A4S8MW44</accession>
<dbReference type="AlphaFoldDB" id="A0A4S8MW44"/>
<organism evidence="6 7">
    <name type="scientific">Dendrothele bispora (strain CBS 962.96)</name>
    <dbReference type="NCBI Taxonomy" id="1314807"/>
    <lineage>
        <taxon>Eukaryota</taxon>
        <taxon>Fungi</taxon>
        <taxon>Dikarya</taxon>
        <taxon>Basidiomycota</taxon>
        <taxon>Agaricomycotina</taxon>
        <taxon>Agaricomycetes</taxon>
        <taxon>Agaricomycetidae</taxon>
        <taxon>Agaricales</taxon>
        <taxon>Agaricales incertae sedis</taxon>
        <taxon>Dendrothele</taxon>
    </lineage>
</organism>
<evidence type="ECO:0000313" key="6">
    <source>
        <dbReference type="EMBL" id="THV07533.1"/>
    </source>
</evidence>
<dbReference type="FunFam" id="2.60.120.330:FF:000039">
    <property type="entry name" value="Unplaced genomic scaffold supercont1.13, whole genome shotgun sequence"/>
    <property type="match status" value="1"/>
</dbReference>
<dbReference type="Gene3D" id="2.60.120.330">
    <property type="entry name" value="B-lactam Antibiotic, Isopenicillin N Synthase, Chain"/>
    <property type="match status" value="1"/>
</dbReference>
<comment type="similarity">
    <text evidence="1">Belongs to the iron/ascorbate-dependent oxidoreductase family.</text>
</comment>
<keyword evidence="4" id="KW-0408">Iron</keyword>
<gene>
    <name evidence="6" type="ORF">K435DRAFT_772434</name>
</gene>
<evidence type="ECO:0000256" key="4">
    <source>
        <dbReference type="ARBA" id="ARBA00023004"/>
    </source>
</evidence>
<dbReference type="PANTHER" id="PTHR10209:SF874">
    <property type="entry name" value="2-OXOGLUTARATE (2OG) AND FE(II)-DEPENDENT OXYGENASE SUPERFAMILY PROTEIN"/>
    <property type="match status" value="1"/>
</dbReference>
<evidence type="ECO:0000313" key="7">
    <source>
        <dbReference type="Proteomes" id="UP000297245"/>
    </source>
</evidence>
<dbReference type="PANTHER" id="PTHR10209">
    <property type="entry name" value="OXIDOREDUCTASE, 2OG-FE II OXYGENASE FAMILY PROTEIN"/>
    <property type="match status" value="1"/>
</dbReference>
<dbReference type="Pfam" id="PF03171">
    <property type="entry name" value="2OG-FeII_Oxy"/>
    <property type="match status" value="1"/>
</dbReference>
<dbReference type="OrthoDB" id="10248513at2759"/>
<protein>
    <submittedName>
        <fullName evidence="6">Clavaminate synthase-like protein</fullName>
    </submittedName>
</protein>